<proteinExistence type="predicted"/>
<dbReference type="PANTHER" id="PTHR17985">
    <property type="entry name" value="SER/THR-RICH PROTEIN T10 IN DGCR REGION"/>
    <property type="match status" value="1"/>
</dbReference>
<organism evidence="1 2">
    <name type="scientific">Zobellella endophytica</name>
    <dbReference type="NCBI Taxonomy" id="2116700"/>
    <lineage>
        <taxon>Bacteria</taxon>
        <taxon>Pseudomonadati</taxon>
        <taxon>Pseudomonadota</taxon>
        <taxon>Gammaproteobacteria</taxon>
        <taxon>Aeromonadales</taxon>
        <taxon>Aeromonadaceae</taxon>
        <taxon>Zobellella</taxon>
    </lineage>
</organism>
<dbReference type="EMBL" id="PXYG01000001">
    <property type="protein sequence ID" value="PSJ47477.1"/>
    <property type="molecule type" value="Genomic_DNA"/>
</dbReference>
<dbReference type="OrthoDB" id="4380123at2"/>
<keyword evidence="2" id="KW-1185">Reference proteome</keyword>
<reference evidence="1 2" key="1">
    <citation type="submission" date="2018-03" db="EMBL/GenBank/DDBJ databases">
        <title>The draft genome of Zobellella sp. 59N8.</title>
        <authorList>
            <person name="Liu L."/>
            <person name="Li L."/>
            <person name="Zhang X."/>
            <person name="Liang L."/>
            <person name="Wang T."/>
        </authorList>
    </citation>
    <scope>NUCLEOTIDE SEQUENCE [LARGE SCALE GENOMIC DNA]</scope>
    <source>
        <strain evidence="1 2">59N8</strain>
    </source>
</reference>
<dbReference type="PANTHER" id="PTHR17985:SF8">
    <property type="entry name" value="TRANSPORT AND GOLGI ORGANIZATION PROTEIN 2 HOMOLOG"/>
    <property type="match status" value="1"/>
</dbReference>
<dbReference type="Proteomes" id="UP000240243">
    <property type="component" value="Unassembled WGS sequence"/>
</dbReference>
<name>A0A2P7RB70_9GAMM</name>
<evidence type="ECO:0000313" key="2">
    <source>
        <dbReference type="Proteomes" id="UP000240243"/>
    </source>
</evidence>
<dbReference type="AlphaFoldDB" id="A0A2P7RB70"/>
<comment type="caution">
    <text evidence="1">The sequence shown here is derived from an EMBL/GenBank/DDBJ whole genome shotgun (WGS) entry which is preliminary data.</text>
</comment>
<evidence type="ECO:0008006" key="3">
    <source>
        <dbReference type="Google" id="ProtNLM"/>
    </source>
</evidence>
<protein>
    <recommendedName>
        <fullName evidence="3">NRDE family protein</fullName>
    </recommendedName>
</protein>
<sequence>MCLIVFSWQPGSRRPLLLLANRDEFYHRPTAPARWWPDHPHVWGGRDLQAGGSWLGVTRHGRLAAITNHRDGRAAPLANARSRGELVADFLTGGLSPRDYMAGVMARRDAYQGFNLLVGDLLGGELWYGGNRPGADARPLAPGLYGLSNAVLDSPWPKVERLKRGLASLATDHDETGALALLGDKTQAADEALPDTGIALEWERVLSAVFIVHPGYGTRAQTLVSLADDGTLSAVELGFNDERQGRALQPDTLCRLQLSLGIETEPASGVLCRGQAG</sequence>
<dbReference type="RefSeq" id="WP_106727890.1">
    <property type="nucleotide sequence ID" value="NZ_PXYG01000001.1"/>
</dbReference>
<dbReference type="InterPro" id="IPR008551">
    <property type="entry name" value="TANGO2"/>
</dbReference>
<evidence type="ECO:0000313" key="1">
    <source>
        <dbReference type="EMBL" id="PSJ47477.1"/>
    </source>
</evidence>
<gene>
    <name evidence="1" type="ORF">C7H85_01175</name>
</gene>
<dbReference type="Pfam" id="PF05742">
    <property type="entry name" value="TANGO2"/>
    <property type="match status" value="1"/>
</dbReference>
<accession>A0A2P7RB70</accession>